<keyword evidence="1" id="KW-0812">Transmembrane</keyword>
<dbReference type="InterPro" id="IPR018650">
    <property type="entry name" value="STSV1_Orf64"/>
</dbReference>
<keyword evidence="1" id="KW-0472">Membrane</keyword>
<feature type="transmembrane region" description="Helical" evidence="1">
    <location>
        <begin position="307"/>
        <end position="327"/>
    </location>
</feature>
<feature type="transmembrane region" description="Helical" evidence="1">
    <location>
        <begin position="239"/>
        <end position="257"/>
    </location>
</feature>
<feature type="transmembrane region" description="Helical" evidence="1">
    <location>
        <begin position="98"/>
        <end position="117"/>
    </location>
</feature>
<feature type="transmembrane region" description="Helical" evidence="1">
    <location>
        <begin position="12"/>
        <end position="32"/>
    </location>
</feature>
<feature type="transmembrane region" description="Helical" evidence="1">
    <location>
        <begin position="126"/>
        <end position="146"/>
    </location>
</feature>
<gene>
    <name evidence="2" type="ORF">UU23_C0003G0013</name>
</gene>
<dbReference type="Proteomes" id="UP000034292">
    <property type="component" value="Unassembled WGS sequence"/>
</dbReference>
<feature type="transmembrane region" description="Helical" evidence="1">
    <location>
        <begin position="209"/>
        <end position="233"/>
    </location>
</feature>
<dbReference type="AlphaFoldDB" id="A0A0G0W1B7"/>
<protein>
    <recommendedName>
        <fullName evidence="4">Glycosyltransferase RgtA/B/C/D-like domain-containing protein</fullName>
    </recommendedName>
</protein>
<proteinExistence type="predicted"/>
<sequence>MAIKGFFQTRLTAFIILLGIIVYIVAAASVSLNRYWQFNAFWYDLGLYDTAIYKVAHFKAPIIEQFAPPDGKIIFADHFNPSLFIFSPIYWFTDKTEAILIAQAVTVGLSAWIAYFIAKKFIKQKITILALVISYLGFVGLQNALYTDFHDTTVATLSLMLTFWAIFSKKWKFYWLFLAVTLGFKESMAGLGVGLGLFLMLAKPRNLKIGYLTIIFSILYFFVVTKIIIPYFSGGSYSYVPQLAAYTPLDVVWSFFAPSIKANTIIYSLLTFGFAPIFSLATLPAITEHFAERFVLSQAGTRWDLGFHYNALLSPLLFIATLPFVTFLQKRSKFLLSTWSITTISMVIFLHRFYLHGPLLLAHHPVFYQDTKRAQFMRDFVDAVPVERELIMTGNNIAAHLSHKSVTLINLVNFDDISPSVVALDLRGGQNANNFFPATYDDAKALYNYLYNNPNYERIGYNGFQHIFVKTK</sequence>
<name>A0A0G0W1B7_9BACT</name>
<reference evidence="2 3" key="1">
    <citation type="journal article" date="2015" name="Nature">
        <title>rRNA introns, odd ribosomes, and small enigmatic genomes across a large radiation of phyla.</title>
        <authorList>
            <person name="Brown C.T."/>
            <person name="Hug L.A."/>
            <person name="Thomas B.C."/>
            <person name="Sharon I."/>
            <person name="Castelle C.J."/>
            <person name="Singh A."/>
            <person name="Wilkins M.J."/>
            <person name="Williams K.H."/>
            <person name="Banfield J.F."/>
        </authorList>
    </citation>
    <scope>NUCLEOTIDE SEQUENCE [LARGE SCALE GENOMIC DNA]</scope>
</reference>
<dbReference type="EMBL" id="LBZV01000003">
    <property type="protein sequence ID" value="KKR78115.1"/>
    <property type="molecule type" value="Genomic_DNA"/>
</dbReference>
<evidence type="ECO:0000313" key="2">
    <source>
        <dbReference type="EMBL" id="KKR78115.1"/>
    </source>
</evidence>
<evidence type="ECO:0000313" key="3">
    <source>
        <dbReference type="Proteomes" id="UP000034292"/>
    </source>
</evidence>
<organism evidence="2 3">
    <name type="scientific">Candidatus Curtissbacteria bacterium GW2011_GWA1_40_9</name>
    <dbReference type="NCBI Taxonomy" id="1618408"/>
    <lineage>
        <taxon>Bacteria</taxon>
        <taxon>Candidatus Curtissiibacteriota</taxon>
    </lineage>
</organism>
<dbReference type="STRING" id="1618408.UU23_C0003G0013"/>
<comment type="caution">
    <text evidence="2">The sequence shown here is derived from an EMBL/GenBank/DDBJ whole genome shotgun (WGS) entry which is preliminary data.</text>
</comment>
<evidence type="ECO:0000256" key="1">
    <source>
        <dbReference type="SAM" id="Phobius"/>
    </source>
</evidence>
<feature type="transmembrane region" description="Helical" evidence="1">
    <location>
        <begin position="264"/>
        <end position="287"/>
    </location>
</feature>
<feature type="transmembrane region" description="Helical" evidence="1">
    <location>
        <begin position="173"/>
        <end position="202"/>
    </location>
</feature>
<evidence type="ECO:0008006" key="4">
    <source>
        <dbReference type="Google" id="ProtNLM"/>
    </source>
</evidence>
<dbReference type="Pfam" id="PF09852">
    <property type="entry name" value="DUF2079"/>
    <property type="match status" value="1"/>
</dbReference>
<accession>A0A0G0W1B7</accession>
<keyword evidence="1" id="KW-1133">Transmembrane helix</keyword>
<feature type="transmembrane region" description="Helical" evidence="1">
    <location>
        <begin position="334"/>
        <end position="355"/>
    </location>
</feature>